<evidence type="ECO:0000313" key="8">
    <source>
        <dbReference type="Proteomes" id="UP000198932"/>
    </source>
</evidence>
<gene>
    <name evidence="7" type="ORF">SAMN04487937_1334</name>
</gene>
<name>A0A1I6FX88_HALSD</name>
<dbReference type="RefSeq" id="WP_143103856.1">
    <property type="nucleotide sequence ID" value="NZ_FOYN01000002.1"/>
</dbReference>
<feature type="transmembrane region" description="Helical" evidence="6">
    <location>
        <begin position="20"/>
        <end position="40"/>
    </location>
</feature>
<dbReference type="CDD" id="cd13128">
    <property type="entry name" value="MATE_Wzx_like"/>
    <property type="match status" value="1"/>
</dbReference>
<keyword evidence="4 6" id="KW-1133">Transmembrane helix</keyword>
<feature type="transmembrane region" description="Helical" evidence="6">
    <location>
        <begin position="432"/>
        <end position="450"/>
    </location>
</feature>
<dbReference type="EMBL" id="FOYN01000002">
    <property type="protein sequence ID" value="SFR34565.1"/>
    <property type="molecule type" value="Genomic_DNA"/>
</dbReference>
<evidence type="ECO:0000256" key="6">
    <source>
        <dbReference type="SAM" id="Phobius"/>
    </source>
</evidence>
<feature type="transmembrane region" description="Helical" evidence="6">
    <location>
        <begin position="456"/>
        <end position="480"/>
    </location>
</feature>
<dbReference type="Proteomes" id="UP000198932">
    <property type="component" value="Unassembled WGS sequence"/>
</dbReference>
<proteinExistence type="predicted"/>
<dbReference type="InterPro" id="IPR050833">
    <property type="entry name" value="Poly_Biosynth_Transport"/>
</dbReference>
<feature type="transmembrane region" description="Helical" evidence="6">
    <location>
        <begin position="229"/>
        <end position="253"/>
    </location>
</feature>
<evidence type="ECO:0000256" key="1">
    <source>
        <dbReference type="ARBA" id="ARBA00004651"/>
    </source>
</evidence>
<keyword evidence="3 6" id="KW-0812">Transmembrane</keyword>
<dbReference type="Pfam" id="PF13440">
    <property type="entry name" value="Polysacc_synt_3"/>
    <property type="match status" value="1"/>
</dbReference>
<feature type="transmembrane region" description="Helical" evidence="6">
    <location>
        <begin position="367"/>
        <end position="390"/>
    </location>
</feature>
<feature type="transmembrane region" description="Helical" evidence="6">
    <location>
        <begin position="336"/>
        <end position="355"/>
    </location>
</feature>
<dbReference type="OrthoDB" id="19148at2157"/>
<sequence length="507" mass="55261">MGDENDDGASTLATQGGIGLAGNVVGKLLGFLFVAVATRLTSSSEYGTFVLGLSIVIFVQGFASLSIHRSLDYFVPKYLTELNYGQAKRTLQNAFVIGIVSSMIGAILLVISRGYIESVFEEPQLGFVLLIFCLLIPIQTINDILLTTFNSVKEIKYRVLMKNIINPITRTISIIILLYWGAGIIGLVGGHLIGISVTILFGITFFLYELDWFRETTAQPISNRALISYSLPLVLAGVIYSIVGQIDFFVIGYYLTSSKVGQYQVAYLLGSNLLIVLTAITPIFKPMIAEASSDTATIRRRFQLATRWVTMLSLPIAITLALAPEAYLSIFFTNEYTAANTALIALVIGYMLNAFSGPEGMVLEGLGFTRLTLFNSILLVVINVILDIILVPRMGILGAGIGTASALTVAGFAGIIEIYFFKNIHPYTSQLFRTYLAAVIPILLGWSLASKLDSEILIAVALPIVVVISYVYMLTLTGAFSSDDKQIAHKIDDKMGYPVFSKIIHLN</sequence>
<dbReference type="GO" id="GO:0005886">
    <property type="term" value="C:plasma membrane"/>
    <property type="evidence" value="ECO:0007669"/>
    <property type="project" value="UniProtKB-SubCell"/>
</dbReference>
<feature type="transmembrane region" description="Helical" evidence="6">
    <location>
        <begin position="188"/>
        <end position="208"/>
    </location>
</feature>
<feature type="transmembrane region" description="Helical" evidence="6">
    <location>
        <begin position="305"/>
        <end position="324"/>
    </location>
</feature>
<reference evidence="8" key="1">
    <citation type="submission" date="2016-10" db="EMBL/GenBank/DDBJ databases">
        <authorList>
            <person name="Varghese N."/>
            <person name="Submissions S."/>
        </authorList>
    </citation>
    <scope>NUCLEOTIDE SEQUENCE [LARGE SCALE GENOMIC DNA]</scope>
    <source>
        <strain evidence="8">RD 26</strain>
    </source>
</reference>
<feature type="transmembrane region" description="Helical" evidence="6">
    <location>
        <begin position="265"/>
        <end position="284"/>
    </location>
</feature>
<feature type="transmembrane region" description="Helical" evidence="6">
    <location>
        <begin position="164"/>
        <end position="182"/>
    </location>
</feature>
<feature type="transmembrane region" description="Helical" evidence="6">
    <location>
        <begin position="46"/>
        <end position="67"/>
    </location>
</feature>
<evidence type="ECO:0000256" key="4">
    <source>
        <dbReference type="ARBA" id="ARBA00022989"/>
    </source>
</evidence>
<feature type="transmembrane region" description="Helical" evidence="6">
    <location>
        <begin position="128"/>
        <end position="152"/>
    </location>
</feature>
<comment type="subcellular location">
    <subcellularLocation>
        <location evidence="1">Cell membrane</location>
        <topology evidence="1">Multi-pass membrane protein</topology>
    </subcellularLocation>
</comment>
<evidence type="ECO:0000256" key="5">
    <source>
        <dbReference type="ARBA" id="ARBA00023136"/>
    </source>
</evidence>
<organism evidence="7 8">
    <name type="scientific">Halorubrum sodomense</name>
    <dbReference type="NCBI Taxonomy" id="35743"/>
    <lineage>
        <taxon>Archaea</taxon>
        <taxon>Methanobacteriati</taxon>
        <taxon>Methanobacteriota</taxon>
        <taxon>Stenosarchaea group</taxon>
        <taxon>Halobacteria</taxon>
        <taxon>Halobacteriales</taxon>
        <taxon>Haloferacaceae</taxon>
        <taxon>Halorubrum</taxon>
    </lineage>
</organism>
<dbReference type="PANTHER" id="PTHR30250:SF11">
    <property type="entry name" value="O-ANTIGEN TRANSPORTER-RELATED"/>
    <property type="match status" value="1"/>
</dbReference>
<dbReference type="AlphaFoldDB" id="A0A1I6FX88"/>
<protein>
    <submittedName>
        <fullName evidence="7">Membrane protein involved in the export of O-antigen and teichoic acid</fullName>
    </submittedName>
</protein>
<keyword evidence="2" id="KW-1003">Cell membrane</keyword>
<evidence type="ECO:0000256" key="3">
    <source>
        <dbReference type="ARBA" id="ARBA00022692"/>
    </source>
</evidence>
<accession>A0A1I6FX88</accession>
<keyword evidence="8" id="KW-1185">Reference proteome</keyword>
<dbReference type="STRING" id="35743.SAMN04487937_1334"/>
<evidence type="ECO:0000256" key="2">
    <source>
        <dbReference type="ARBA" id="ARBA00022475"/>
    </source>
</evidence>
<feature type="transmembrane region" description="Helical" evidence="6">
    <location>
        <begin position="396"/>
        <end position="420"/>
    </location>
</feature>
<feature type="transmembrane region" description="Helical" evidence="6">
    <location>
        <begin position="94"/>
        <end position="116"/>
    </location>
</feature>
<evidence type="ECO:0000313" key="7">
    <source>
        <dbReference type="EMBL" id="SFR34565.1"/>
    </source>
</evidence>
<dbReference type="PANTHER" id="PTHR30250">
    <property type="entry name" value="PST FAMILY PREDICTED COLANIC ACID TRANSPORTER"/>
    <property type="match status" value="1"/>
</dbReference>
<keyword evidence="5 6" id="KW-0472">Membrane</keyword>